<accession>A0A1G8DFH3</accession>
<dbReference type="EMBL" id="LT629695">
    <property type="protein sequence ID" value="SDH56455.1"/>
    <property type="molecule type" value="Genomic_DNA"/>
</dbReference>
<keyword evidence="4" id="KW-1185">Reference proteome</keyword>
<dbReference type="NCBIfam" id="NF033747">
    <property type="entry name" value="class_E_sortase"/>
    <property type="match status" value="1"/>
</dbReference>
<dbReference type="InterPro" id="IPR023365">
    <property type="entry name" value="Sortase_dom-sf"/>
</dbReference>
<dbReference type="Proteomes" id="UP000198822">
    <property type="component" value="Chromosome I"/>
</dbReference>
<dbReference type="InterPro" id="IPR053465">
    <property type="entry name" value="Sortase_Class_E"/>
</dbReference>
<evidence type="ECO:0000256" key="2">
    <source>
        <dbReference type="PIRSR" id="PIRSR605754-1"/>
    </source>
</evidence>
<dbReference type="SUPFAM" id="SSF63817">
    <property type="entry name" value="Sortase"/>
    <property type="match status" value="1"/>
</dbReference>
<dbReference type="Pfam" id="PF04203">
    <property type="entry name" value="Sortase"/>
    <property type="match status" value="1"/>
</dbReference>
<evidence type="ECO:0000313" key="4">
    <source>
        <dbReference type="Proteomes" id="UP000198822"/>
    </source>
</evidence>
<evidence type="ECO:0000313" key="3">
    <source>
        <dbReference type="EMBL" id="SDH56455.1"/>
    </source>
</evidence>
<dbReference type="InterPro" id="IPR042003">
    <property type="entry name" value="Sortase_E"/>
</dbReference>
<dbReference type="GO" id="GO:0016787">
    <property type="term" value="F:hydrolase activity"/>
    <property type="evidence" value="ECO:0007669"/>
    <property type="project" value="UniProtKB-KW"/>
</dbReference>
<keyword evidence="1" id="KW-0378">Hydrolase</keyword>
<dbReference type="STRING" id="399736.SAMN04489720_1629"/>
<reference evidence="4" key="1">
    <citation type="submission" date="2016-10" db="EMBL/GenBank/DDBJ databases">
        <authorList>
            <person name="Varghese N."/>
            <person name="Submissions S."/>
        </authorList>
    </citation>
    <scope>NUCLEOTIDE SEQUENCE [LARGE SCALE GENOMIC DNA]</scope>
    <source>
        <strain evidence="4">DSM 22002</strain>
    </source>
</reference>
<gene>
    <name evidence="3" type="ORF">SAMN04489720_1629</name>
</gene>
<feature type="active site" description="Acyl-thioester intermediate" evidence="2">
    <location>
        <position position="192"/>
    </location>
</feature>
<protein>
    <submittedName>
        <fullName evidence="3">Sortase A</fullName>
    </submittedName>
</protein>
<organism evidence="3 4">
    <name type="scientific">Agrococcus jejuensis</name>
    <dbReference type="NCBI Taxonomy" id="399736"/>
    <lineage>
        <taxon>Bacteria</taxon>
        <taxon>Bacillati</taxon>
        <taxon>Actinomycetota</taxon>
        <taxon>Actinomycetes</taxon>
        <taxon>Micrococcales</taxon>
        <taxon>Microbacteriaceae</taxon>
        <taxon>Agrococcus</taxon>
    </lineage>
</organism>
<evidence type="ECO:0000256" key="1">
    <source>
        <dbReference type="ARBA" id="ARBA00022801"/>
    </source>
</evidence>
<dbReference type="NCBIfam" id="TIGR01076">
    <property type="entry name" value="sortase_fam"/>
    <property type="match status" value="1"/>
</dbReference>
<dbReference type="AlphaFoldDB" id="A0A1G8DFH3"/>
<dbReference type="CDD" id="cd05830">
    <property type="entry name" value="Sortase_E"/>
    <property type="match status" value="1"/>
</dbReference>
<feature type="active site" description="Proton donor/acceptor" evidence="2">
    <location>
        <position position="124"/>
    </location>
</feature>
<sequence length="226" mass="24385">MLGELLVTVGVLVLGFVGWQVWLSDDIMGGQQQQAAQTYAQSLTTTPGAEPAAELRTDAPPVAAAPGDRESFAVVYIPRFGPDFVRTVGQGTSRFVLDSLDLGLAHYDTSAMPGDVGNFAIAGHRNGQGGPFTRLDELVVGDRIYVQMQDVWYVYEYRDSEYVLPTAVDVVAPVPNQPGVAPTDRIMTMTTCHPEWSAASRLITYSVFVGWSETMPAELAAIQEGA</sequence>
<dbReference type="Gene3D" id="2.40.260.10">
    <property type="entry name" value="Sortase"/>
    <property type="match status" value="1"/>
</dbReference>
<proteinExistence type="predicted"/>
<dbReference type="InterPro" id="IPR005754">
    <property type="entry name" value="Sortase"/>
</dbReference>
<name>A0A1G8DFH3_9MICO</name>